<feature type="domain" description="DUF3295" evidence="2">
    <location>
        <begin position="72"/>
        <end position="171"/>
    </location>
</feature>
<reference evidence="3 4" key="1">
    <citation type="journal article" date="2016" name="Genome Biol. Evol.">
        <title>Divergent and convergent evolution of fungal pathogenicity.</title>
        <authorList>
            <person name="Shang Y."/>
            <person name="Xiao G."/>
            <person name="Zheng P."/>
            <person name="Cen K."/>
            <person name="Zhan S."/>
            <person name="Wang C."/>
        </authorList>
    </citation>
    <scope>NUCLEOTIDE SEQUENCE [LARGE SCALE GENOMIC DNA]</scope>
    <source>
        <strain evidence="3 4">ARSEF 2679</strain>
    </source>
</reference>
<evidence type="ECO:0000313" key="4">
    <source>
        <dbReference type="Proteomes" id="UP000076744"/>
    </source>
</evidence>
<feature type="region of interest" description="Disordered" evidence="1">
    <location>
        <begin position="142"/>
        <end position="170"/>
    </location>
</feature>
<sequence>MPSRLYTHVLTVGANAISEVDTAWTDSLEQGRRVENVIWKVWQREQLVDDEKRPYTSATAHTSPLTPPSCPQDLPQLSGSIDSLFGEDATESVCEFAPMGIRPRIHRPDSTSSHGRRNHHIIPDDLKKIVVSIVNDTAPLSAPTATSPLAPKKETAPIAPAPTAAEPTTNIATKTRALMPSELPVHDSSPQPSQIEVTSPESEAAPAHQSVAQKKAAAKFALGGSCSSSEQRSDSSGSASTKSDIQPAKPVLAESIASTSRKSQPEADCAIDSDTDDDYVGKSAVDDDDSSDWEDSTEESGKSSVDEKFFQRIEPEVNLISRPSLISLMFDNKRITLGASPNNSDEGPLMMKDMRPVSAQPIIAPTNKHPQAGLSPRTTRRNMLATELTESLRRHLLWERQQKTSTANAVLKRRHTSHDVANLKQFRSPV</sequence>
<dbReference type="Pfam" id="PF11702">
    <property type="entry name" value="DUF3295"/>
    <property type="match status" value="3"/>
</dbReference>
<dbReference type="AlphaFoldDB" id="A0A167AH09"/>
<dbReference type="InterPro" id="IPR053043">
    <property type="entry name" value="Ras-cAMP_regulatory"/>
</dbReference>
<organism evidence="3 4">
    <name type="scientific">Cordyceps fumosorosea (strain ARSEF 2679)</name>
    <name type="common">Isaria fumosorosea</name>
    <dbReference type="NCBI Taxonomy" id="1081104"/>
    <lineage>
        <taxon>Eukaryota</taxon>
        <taxon>Fungi</taxon>
        <taxon>Dikarya</taxon>
        <taxon>Ascomycota</taxon>
        <taxon>Pezizomycotina</taxon>
        <taxon>Sordariomycetes</taxon>
        <taxon>Hypocreomycetidae</taxon>
        <taxon>Hypocreales</taxon>
        <taxon>Cordycipitaceae</taxon>
        <taxon>Cordyceps</taxon>
    </lineage>
</organism>
<dbReference type="GO" id="GO:0031930">
    <property type="term" value="P:mitochondria-nucleus signaling pathway"/>
    <property type="evidence" value="ECO:0007669"/>
    <property type="project" value="TreeGrafter"/>
</dbReference>
<feature type="region of interest" description="Disordered" evidence="1">
    <location>
        <begin position="224"/>
        <end position="306"/>
    </location>
</feature>
<feature type="domain" description="DUF3295" evidence="2">
    <location>
        <begin position="336"/>
        <end position="429"/>
    </location>
</feature>
<accession>A0A167AH09</accession>
<evidence type="ECO:0000313" key="3">
    <source>
        <dbReference type="EMBL" id="OAA38907.1"/>
    </source>
</evidence>
<feature type="compositionally biased region" description="Acidic residues" evidence="1">
    <location>
        <begin position="269"/>
        <end position="278"/>
    </location>
</feature>
<feature type="region of interest" description="Disordered" evidence="1">
    <location>
        <begin position="182"/>
        <end position="212"/>
    </location>
</feature>
<dbReference type="PANTHER" id="PTHR28014:SF1">
    <property type="entry name" value="NEGATIVE REGULATOR OF RAS-CAMP PATHWAY"/>
    <property type="match status" value="1"/>
</dbReference>
<dbReference type="PANTHER" id="PTHR28014">
    <property type="entry name" value="NEGATIVE REGULATOR OF RAS-CAMP PATHWAY"/>
    <property type="match status" value="1"/>
</dbReference>
<dbReference type="InterPro" id="IPR021711">
    <property type="entry name" value="DUF3295"/>
</dbReference>
<keyword evidence="4" id="KW-1185">Reference proteome</keyword>
<comment type="caution">
    <text evidence="3">The sequence shown here is derived from an EMBL/GenBank/DDBJ whole genome shotgun (WGS) entry which is preliminary data.</text>
</comment>
<protein>
    <recommendedName>
        <fullName evidence="2">DUF3295 domain-containing protein</fullName>
    </recommendedName>
</protein>
<dbReference type="GO" id="GO:0000122">
    <property type="term" value="P:negative regulation of transcription by RNA polymerase II"/>
    <property type="evidence" value="ECO:0007669"/>
    <property type="project" value="TreeGrafter"/>
</dbReference>
<evidence type="ECO:0000256" key="1">
    <source>
        <dbReference type="SAM" id="MobiDB-lite"/>
    </source>
</evidence>
<feature type="compositionally biased region" description="Acidic residues" evidence="1">
    <location>
        <begin position="286"/>
        <end position="298"/>
    </location>
</feature>
<feature type="region of interest" description="Disordered" evidence="1">
    <location>
        <begin position="51"/>
        <end position="82"/>
    </location>
</feature>
<dbReference type="RefSeq" id="XP_018699338.1">
    <property type="nucleotide sequence ID" value="XM_018853471.1"/>
</dbReference>
<feature type="compositionally biased region" description="Low complexity" evidence="1">
    <location>
        <begin position="224"/>
        <end position="243"/>
    </location>
</feature>
<dbReference type="EMBL" id="AZHB01000088">
    <property type="protein sequence ID" value="OAA38907.1"/>
    <property type="molecule type" value="Genomic_DNA"/>
</dbReference>
<dbReference type="STRING" id="1081104.A0A167AH09"/>
<dbReference type="GO" id="GO:0005737">
    <property type="term" value="C:cytoplasm"/>
    <property type="evidence" value="ECO:0007669"/>
    <property type="project" value="TreeGrafter"/>
</dbReference>
<dbReference type="Proteomes" id="UP000076744">
    <property type="component" value="Unassembled WGS sequence"/>
</dbReference>
<evidence type="ECO:0000259" key="2">
    <source>
        <dbReference type="Pfam" id="PF11702"/>
    </source>
</evidence>
<feature type="compositionally biased region" description="Polar residues" evidence="1">
    <location>
        <begin position="188"/>
        <end position="201"/>
    </location>
</feature>
<dbReference type="GO" id="GO:0006808">
    <property type="term" value="P:regulation of nitrogen utilization"/>
    <property type="evidence" value="ECO:0007669"/>
    <property type="project" value="TreeGrafter"/>
</dbReference>
<dbReference type="GeneID" id="30026163"/>
<feature type="compositionally biased region" description="Low complexity" evidence="1">
    <location>
        <begin position="156"/>
        <end position="170"/>
    </location>
</feature>
<gene>
    <name evidence="3" type="ORF">ISF_09871</name>
</gene>
<proteinExistence type="predicted"/>
<dbReference type="OrthoDB" id="5054775at2759"/>
<name>A0A167AH09_CORFA</name>
<feature type="domain" description="DUF3295" evidence="2">
    <location>
        <begin position="176"/>
        <end position="333"/>
    </location>
</feature>